<dbReference type="SUPFAM" id="SSF52172">
    <property type="entry name" value="CheY-like"/>
    <property type="match status" value="1"/>
</dbReference>
<evidence type="ECO:0000313" key="6">
    <source>
        <dbReference type="Proteomes" id="UP001500298"/>
    </source>
</evidence>
<keyword evidence="3" id="KW-0472">Membrane</keyword>
<keyword evidence="6" id="KW-1185">Reference proteome</keyword>
<feature type="transmembrane region" description="Helical" evidence="3">
    <location>
        <begin position="169"/>
        <end position="188"/>
    </location>
</feature>
<dbReference type="InterPro" id="IPR003362">
    <property type="entry name" value="Bact_transf"/>
</dbReference>
<keyword evidence="3" id="KW-0812">Transmembrane</keyword>
<feature type="domain" description="Response regulatory" evidence="4">
    <location>
        <begin position="9"/>
        <end position="125"/>
    </location>
</feature>
<protein>
    <recommendedName>
        <fullName evidence="4">Response regulatory domain-containing protein</fullName>
    </recommendedName>
</protein>
<dbReference type="EMBL" id="BAABJX010000042">
    <property type="protein sequence ID" value="GAA4841149.1"/>
    <property type="molecule type" value="Genomic_DNA"/>
</dbReference>
<gene>
    <name evidence="5" type="ORF">GCM10023331_27710</name>
</gene>
<evidence type="ECO:0000256" key="3">
    <source>
        <dbReference type="SAM" id="Phobius"/>
    </source>
</evidence>
<dbReference type="Pfam" id="PF02397">
    <property type="entry name" value="Bac_transf"/>
    <property type="match status" value="1"/>
</dbReference>
<dbReference type="PROSITE" id="PS50110">
    <property type="entry name" value="RESPONSE_REGULATORY"/>
    <property type="match status" value="1"/>
</dbReference>
<keyword evidence="2" id="KW-0597">Phosphoprotein</keyword>
<comment type="caution">
    <text evidence="5">The sequence shown here is derived from an EMBL/GenBank/DDBJ whole genome shotgun (WGS) entry which is preliminary data.</text>
</comment>
<sequence length="409" mass="46479">MKAQNEDYQILIVDDEQVVTQFVKHALSPYFNVAQTRSGKEAIEWLKDNPLPKVIISDLHMPEIDGLLMLDVLKSNPLWKEIPVLLLSGSELSKDRIACLEKGASDYLSKPFHPEELLLRVRKLAAMTNDEIVQKKKALQKLLDEDYLSDLSFSERVGLFCKRALDISVSFSLLLILSPFMFLIMLAIRLESKGKVFYASKRVGRGYEIFDFYKFRSMYADADQRLAAMKHLNQYSEEKKVVATTADGFSEVVQCSVCGSENGVCESKVWGEGGERCEAEYIKELHQGAAFMKIANDPRITKVGKFIRSTSLDELPQLVNVLKGDMSLVGNRPLPLYEAEKLTTDDAIERFQGPAGITGLWQVTKRGKKDMSEQERKELDNNYARSWSFWKDIKILLMTIPALLQKEDV</sequence>
<evidence type="ECO:0000256" key="2">
    <source>
        <dbReference type="PROSITE-ProRule" id="PRU00169"/>
    </source>
</evidence>
<dbReference type="PANTHER" id="PTHR30576">
    <property type="entry name" value="COLANIC BIOSYNTHESIS UDP-GLUCOSE LIPID CARRIER TRANSFERASE"/>
    <property type="match status" value="1"/>
</dbReference>
<organism evidence="5 6">
    <name type="scientific">Algivirga pacifica</name>
    <dbReference type="NCBI Taxonomy" id="1162670"/>
    <lineage>
        <taxon>Bacteria</taxon>
        <taxon>Pseudomonadati</taxon>
        <taxon>Bacteroidota</taxon>
        <taxon>Cytophagia</taxon>
        <taxon>Cytophagales</taxon>
        <taxon>Flammeovirgaceae</taxon>
        <taxon>Algivirga</taxon>
    </lineage>
</organism>
<comment type="similarity">
    <text evidence="1">Belongs to the bacterial sugar transferase family.</text>
</comment>
<dbReference type="Proteomes" id="UP001500298">
    <property type="component" value="Unassembled WGS sequence"/>
</dbReference>
<dbReference type="InterPro" id="IPR001789">
    <property type="entry name" value="Sig_transdc_resp-reg_receiver"/>
</dbReference>
<dbReference type="Pfam" id="PF00072">
    <property type="entry name" value="Response_reg"/>
    <property type="match status" value="1"/>
</dbReference>
<accession>A0ABP9DEF5</accession>
<proteinExistence type="inferred from homology"/>
<keyword evidence="3" id="KW-1133">Transmembrane helix</keyword>
<dbReference type="SMART" id="SM00448">
    <property type="entry name" value="REC"/>
    <property type="match status" value="1"/>
</dbReference>
<dbReference type="InterPro" id="IPR011006">
    <property type="entry name" value="CheY-like_superfamily"/>
</dbReference>
<evidence type="ECO:0000259" key="4">
    <source>
        <dbReference type="PROSITE" id="PS50110"/>
    </source>
</evidence>
<feature type="modified residue" description="4-aspartylphosphate" evidence="2">
    <location>
        <position position="58"/>
    </location>
</feature>
<dbReference type="PANTHER" id="PTHR30576:SF0">
    <property type="entry name" value="UNDECAPRENYL-PHOSPHATE N-ACETYLGALACTOSAMINYL 1-PHOSPHATE TRANSFERASE-RELATED"/>
    <property type="match status" value="1"/>
</dbReference>
<evidence type="ECO:0000256" key="1">
    <source>
        <dbReference type="ARBA" id="ARBA00006464"/>
    </source>
</evidence>
<dbReference type="Gene3D" id="3.40.50.2300">
    <property type="match status" value="1"/>
</dbReference>
<evidence type="ECO:0000313" key="5">
    <source>
        <dbReference type="EMBL" id="GAA4841149.1"/>
    </source>
</evidence>
<dbReference type="RefSeq" id="WP_345372778.1">
    <property type="nucleotide sequence ID" value="NZ_BAABJX010000042.1"/>
</dbReference>
<name>A0ABP9DEF5_9BACT</name>
<reference evidence="6" key="1">
    <citation type="journal article" date="2019" name="Int. J. Syst. Evol. Microbiol.">
        <title>The Global Catalogue of Microorganisms (GCM) 10K type strain sequencing project: providing services to taxonomists for standard genome sequencing and annotation.</title>
        <authorList>
            <consortium name="The Broad Institute Genomics Platform"/>
            <consortium name="The Broad Institute Genome Sequencing Center for Infectious Disease"/>
            <person name="Wu L."/>
            <person name="Ma J."/>
        </authorList>
    </citation>
    <scope>NUCLEOTIDE SEQUENCE [LARGE SCALE GENOMIC DNA]</scope>
    <source>
        <strain evidence="6">JCM 18326</strain>
    </source>
</reference>